<keyword evidence="3" id="KW-1185">Reference proteome</keyword>
<keyword evidence="1" id="KW-0472">Membrane</keyword>
<evidence type="ECO:0000313" key="2">
    <source>
        <dbReference type="EMBL" id="MEV0973833.1"/>
    </source>
</evidence>
<dbReference type="InterPro" id="IPR009937">
    <property type="entry name" value="Phage_holin_3_6"/>
</dbReference>
<dbReference type="Proteomes" id="UP001551675">
    <property type="component" value="Unassembled WGS sequence"/>
</dbReference>
<gene>
    <name evidence="2" type="ORF">AB0I59_35020</name>
</gene>
<dbReference type="Pfam" id="PF07332">
    <property type="entry name" value="Phage_holin_3_6"/>
    <property type="match status" value="1"/>
</dbReference>
<organism evidence="2 3">
    <name type="scientific">Microtetraspora glauca</name>
    <dbReference type="NCBI Taxonomy" id="1996"/>
    <lineage>
        <taxon>Bacteria</taxon>
        <taxon>Bacillati</taxon>
        <taxon>Actinomycetota</taxon>
        <taxon>Actinomycetes</taxon>
        <taxon>Streptosporangiales</taxon>
        <taxon>Streptosporangiaceae</taxon>
        <taxon>Microtetraspora</taxon>
    </lineage>
</organism>
<name>A0ABV3GQA2_MICGL</name>
<keyword evidence="1" id="KW-0812">Transmembrane</keyword>
<keyword evidence="1" id="KW-1133">Transmembrane helix</keyword>
<feature type="transmembrane region" description="Helical" evidence="1">
    <location>
        <begin position="78"/>
        <end position="99"/>
    </location>
</feature>
<reference evidence="2 3" key="1">
    <citation type="submission" date="2024-06" db="EMBL/GenBank/DDBJ databases">
        <title>The Natural Products Discovery Center: Release of the First 8490 Sequenced Strains for Exploring Actinobacteria Biosynthetic Diversity.</title>
        <authorList>
            <person name="Kalkreuter E."/>
            <person name="Kautsar S.A."/>
            <person name="Yang D."/>
            <person name="Bader C.D."/>
            <person name="Teijaro C.N."/>
            <person name="Fluegel L."/>
            <person name="Davis C.M."/>
            <person name="Simpson J.R."/>
            <person name="Lauterbach L."/>
            <person name="Steele A.D."/>
            <person name="Gui C."/>
            <person name="Meng S."/>
            <person name="Li G."/>
            <person name="Viehrig K."/>
            <person name="Ye F."/>
            <person name="Su P."/>
            <person name="Kiefer A.F."/>
            <person name="Nichols A."/>
            <person name="Cepeda A.J."/>
            <person name="Yan W."/>
            <person name="Fan B."/>
            <person name="Jiang Y."/>
            <person name="Adhikari A."/>
            <person name="Zheng C.-J."/>
            <person name="Schuster L."/>
            <person name="Cowan T.M."/>
            <person name="Smanski M.J."/>
            <person name="Chevrette M.G."/>
            <person name="De Carvalho L.P.S."/>
            <person name="Shen B."/>
        </authorList>
    </citation>
    <scope>NUCLEOTIDE SEQUENCE [LARGE SCALE GENOMIC DNA]</scope>
    <source>
        <strain evidence="2 3">NPDC050100</strain>
    </source>
</reference>
<evidence type="ECO:0000256" key="1">
    <source>
        <dbReference type="SAM" id="Phobius"/>
    </source>
</evidence>
<dbReference type="EMBL" id="JBFALK010000024">
    <property type="protein sequence ID" value="MEV0973833.1"/>
    <property type="molecule type" value="Genomic_DNA"/>
</dbReference>
<comment type="caution">
    <text evidence="2">The sequence shown here is derived from an EMBL/GenBank/DDBJ whole genome shotgun (WGS) entry which is preliminary data.</text>
</comment>
<feature type="transmembrane region" description="Helical" evidence="1">
    <location>
        <begin position="49"/>
        <end position="72"/>
    </location>
</feature>
<sequence>MVHTKEAPSTGELVRQMSEQMSRLVRDELRLAKIELTEKGRHAGIGAGLFGGAGVIALLGGGALVATAILALALVIPAWAAALAVGGGLLFLAAVLGVVGKQQVSAATPPTPRRTMRSVRSDIGVVREGARR</sequence>
<protein>
    <submittedName>
        <fullName evidence="2">Phage holin family protein</fullName>
    </submittedName>
</protein>
<accession>A0ABV3GQA2</accession>
<proteinExistence type="predicted"/>
<dbReference type="RefSeq" id="WP_061256870.1">
    <property type="nucleotide sequence ID" value="NZ_JBFALK010000024.1"/>
</dbReference>
<evidence type="ECO:0000313" key="3">
    <source>
        <dbReference type="Proteomes" id="UP001551675"/>
    </source>
</evidence>